<gene>
    <name evidence="1" type="ORF">Patl1_34482</name>
</gene>
<dbReference type="Proteomes" id="UP001164250">
    <property type="component" value="Chromosome 15"/>
</dbReference>
<proteinExistence type="predicted"/>
<evidence type="ECO:0000313" key="2">
    <source>
        <dbReference type="Proteomes" id="UP001164250"/>
    </source>
</evidence>
<accession>A0ACC0ZPU8</accession>
<keyword evidence="2" id="KW-1185">Reference proteome</keyword>
<sequence length="572" mass="64271">MSKTLLSRIKPVHGRKPTSLSPFRLTPRLKELVNETIEILKTHPQYDQLLENRFADEETQVSELLARFRVFSEIELVLNSMRLEGIKPTHEALSFVVRAYACSGLVDKASELYDYVIELHNCGPDVFTWEADVAMTVRDKMMQRGVLPDAGIYNVLMSGLCKKGRLPAAKILLGEMLDHNILPDAFVYATLIDGFIRNGDLDEAKKLFELTIAKGMDPGVVGYNAMIKGYCKFGLMNDALSCLNKMTQKHHAPDEFTFSTIIDGYVKQHDLSSALRMFGKMVKQKCKPNVVTYTALINGFCRIGDSDRAERTFKAMQSCGLVPNVVTYTIIIGSFCKQGRVAKATSFFELMLMNKCIPNDVTFNYLVNGFTNNAPNVVSTNESEDDNKPIFLEFFGRMISDGWGHKAATYNAILICLCRHGMVKTALQLHDKMVIKGFLQDPVSFAALLLGVCLEGRSKEWKNIIPCNLNEQELQIAVKYLQSLKQYLLRGMTSEVALCFHNLVEDLKSWDQKLDNYKTTCSIPEQDMGLLMEERSGSLLGFRCFTSSVVILSESNDGYKCPSSTSYVFEVA</sequence>
<protein>
    <submittedName>
        <fullName evidence="1">Uncharacterized protein</fullName>
    </submittedName>
</protein>
<reference evidence="2" key="1">
    <citation type="journal article" date="2023" name="G3 (Bethesda)">
        <title>Genome assembly and association tests identify interacting loci associated with vigor, precocity, and sex in interspecific pistachio rootstocks.</title>
        <authorList>
            <person name="Palmer W."/>
            <person name="Jacygrad E."/>
            <person name="Sagayaradj S."/>
            <person name="Cavanaugh K."/>
            <person name="Han R."/>
            <person name="Bertier L."/>
            <person name="Beede B."/>
            <person name="Kafkas S."/>
            <person name="Golino D."/>
            <person name="Preece J."/>
            <person name="Michelmore R."/>
        </authorList>
    </citation>
    <scope>NUCLEOTIDE SEQUENCE [LARGE SCALE GENOMIC DNA]</scope>
</reference>
<name>A0ACC0ZPU8_9ROSI</name>
<comment type="caution">
    <text evidence="1">The sequence shown here is derived from an EMBL/GenBank/DDBJ whole genome shotgun (WGS) entry which is preliminary data.</text>
</comment>
<evidence type="ECO:0000313" key="1">
    <source>
        <dbReference type="EMBL" id="KAJ0075086.1"/>
    </source>
</evidence>
<organism evidence="1 2">
    <name type="scientific">Pistacia atlantica</name>
    <dbReference type="NCBI Taxonomy" id="434234"/>
    <lineage>
        <taxon>Eukaryota</taxon>
        <taxon>Viridiplantae</taxon>
        <taxon>Streptophyta</taxon>
        <taxon>Embryophyta</taxon>
        <taxon>Tracheophyta</taxon>
        <taxon>Spermatophyta</taxon>
        <taxon>Magnoliopsida</taxon>
        <taxon>eudicotyledons</taxon>
        <taxon>Gunneridae</taxon>
        <taxon>Pentapetalae</taxon>
        <taxon>rosids</taxon>
        <taxon>malvids</taxon>
        <taxon>Sapindales</taxon>
        <taxon>Anacardiaceae</taxon>
        <taxon>Pistacia</taxon>
    </lineage>
</organism>
<dbReference type="EMBL" id="CM047910">
    <property type="protein sequence ID" value="KAJ0075086.1"/>
    <property type="molecule type" value="Genomic_DNA"/>
</dbReference>